<keyword evidence="2" id="KW-1185">Reference proteome</keyword>
<dbReference type="AlphaFoldDB" id="A0ABD2CXR5"/>
<name>A0ABD2CXR5_VESMC</name>
<evidence type="ECO:0000313" key="2">
    <source>
        <dbReference type="Proteomes" id="UP001607303"/>
    </source>
</evidence>
<organism evidence="1 2">
    <name type="scientific">Vespula maculifrons</name>
    <name type="common">Eastern yellow jacket</name>
    <name type="synonym">Wasp</name>
    <dbReference type="NCBI Taxonomy" id="7453"/>
    <lineage>
        <taxon>Eukaryota</taxon>
        <taxon>Metazoa</taxon>
        <taxon>Ecdysozoa</taxon>
        <taxon>Arthropoda</taxon>
        <taxon>Hexapoda</taxon>
        <taxon>Insecta</taxon>
        <taxon>Pterygota</taxon>
        <taxon>Neoptera</taxon>
        <taxon>Endopterygota</taxon>
        <taxon>Hymenoptera</taxon>
        <taxon>Apocrita</taxon>
        <taxon>Aculeata</taxon>
        <taxon>Vespoidea</taxon>
        <taxon>Vespidae</taxon>
        <taxon>Vespinae</taxon>
        <taxon>Vespula</taxon>
    </lineage>
</organism>
<proteinExistence type="predicted"/>
<gene>
    <name evidence="1" type="ORF">V1477_002384</name>
</gene>
<dbReference type="EMBL" id="JAYRBN010000027">
    <property type="protein sequence ID" value="KAL2749444.1"/>
    <property type="molecule type" value="Genomic_DNA"/>
</dbReference>
<dbReference type="Proteomes" id="UP001607303">
    <property type="component" value="Unassembled WGS sequence"/>
</dbReference>
<evidence type="ECO:0000313" key="1">
    <source>
        <dbReference type="EMBL" id="KAL2749444.1"/>
    </source>
</evidence>
<accession>A0ABD2CXR5</accession>
<sequence>MNSDVSVQIKDEDDINWDEITDDKLQDLLVNMVRMKMILDLENDFFYRYLQRNDPESLKSKQYSDIF</sequence>
<protein>
    <submittedName>
        <fullName evidence="1">Coiled-coil domain-containing protein 113</fullName>
    </submittedName>
</protein>
<reference evidence="1 2" key="1">
    <citation type="journal article" date="2024" name="Ann. Entomol. Soc. Am.">
        <title>Genomic analyses of the southern and eastern yellowjacket wasps (Hymenoptera: Vespidae) reveal evolutionary signatures of social life.</title>
        <authorList>
            <person name="Catto M.A."/>
            <person name="Caine P.B."/>
            <person name="Orr S.E."/>
            <person name="Hunt B.G."/>
            <person name="Goodisman M.A.D."/>
        </authorList>
    </citation>
    <scope>NUCLEOTIDE SEQUENCE [LARGE SCALE GENOMIC DNA]</scope>
    <source>
        <strain evidence="1">232</strain>
        <tissue evidence="1">Head and thorax</tissue>
    </source>
</reference>
<comment type="caution">
    <text evidence="1">The sequence shown here is derived from an EMBL/GenBank/DDBJ whole genome shotgun (WGS) entry which is preliminary data.</text>
</comment>